<keyword evidence="4" id="KW-1185">Reference proteome</keyword>
<reference evidence="3 4" key="1">
    <citation type="submission" date="2018-06" db="EMBL/GenBank/DDBJ databases">
        <title>Genomic Encyclopedia of Type Strains, Phase IV (KMG-IV): sequencing the most valuable type-strain genomes for metagenomic binning, comparative biology and taxonomic classification.</title>
        <authorList>
            <person name="Goeker M."/>
        </authorList>
    </citation>
    <scope>NUCLEOTIDE SEQUENCE [LARGE SCALE GENOMIC DNA]</scope>
    <source>
        <strain evidence="3 4">DSM 24875</strain>
    </source>
</reference>
<sequence length="171" mass="17528">MISSYVPKFAMAGALAAVMVSGEANAATNWLGDTVELTSTAGYSDSETVITVFAPSTGQRVTVNSTLISGADKQKLSTSVSYTLTDLTGSAVISAATLASTNISGFTAADVSYTADSVSWTLPASNSADRSYTIDVSFVSAPEPATWALMIVGMAGLGLAGHRRMRTPRAA</sequence>
<evidence type="ECO:0000313" key="4">
    <source>
        <dbReference type="Proteomes" id="UP000253529"/>
    </source>
</evidence>
<dbReference type="AlphaFoldDB" id="A0A366FER7"/>
<protein>
    <submittedName>
        <fullName evidence="3">Putative secreted protein with PEP-CTERM sorting signal</fullName>
    </submittedName>
</protein>
<evidence type="ECO:0000259" key="2">
    <source>
        <dbReference type="Pfam" id="PF07589"/>
    </source>
</evidence>
<proteinExistence type="predicted"/>
<accession>A0A366FER7</accession>
<comment type="caution">
    <text evidence="3">The sequence shown here is derived from an EMBL/GenBank/DDBJ whole genome shotgun (WGS) entry which is preliminary data.</text>
</comment>
<feature type="domain" description="Ice-binding protein C-terminal" evidence="2">
    <location>
        <begin position="141"/>
        <end position="164"/>
    </location>
</feature>
<organism evidence="3 4">
    <name type="scientific">Roseiarcus fermentans</name>
    <dbReference type="NCBI Taxonomy" id="1473586"/>
    <lineage>
        <taxon>Bacteria</taxon>
        <taxon>Pseudomonadati</taxon>
        <taxon>Pseudomonadota</taxon>
        <taxon>Alphaproteobacteria</taxon>
        <taxon>Hyphomicrobiales</taxon>
        <taxon>Roseiarcaceae</taxon>
        <taxon>Roseiarcus</taxon>
    </lineage>
</organism>
<dbReference type="OrthoDB" id="8221910at2"/>
<dbReference type="Pfam" id="PF07589">
    <property type="entry name" value="PEP-CTERM"/>
    <property type="match status" value="1"/>
</dbReference>
<gene>
    <name evidence="3" type="ORF">DFR50_11458</name>
</gene>
<dbReference type="EMBL" id="QNRK01000014">
    <property type="protein sequence ID" value="RBP12229.1"/>
    <property type="molecule type" value="Genomic_DNA"/>
</dbReference>
<dbReference type="Proteomes" id="UP000253529">
    <property type="component" value="Unassembled WGS sequence"/>
</dbReference>
<dbReference type="InterPro" id="IPR013424">
    <property type="entry name" value="Ice-binding_C"/>
</dbReference>
<evidence type="ECO:0000256" key="1">
    <source>
        <dbReference type="SAM" id="SignalP"/>
    </source>
</evidence>
<dbReference type="NCBIfam" id="TIGR02595">
    <property type="entry name" value="PEP_CTERM"/>
    <property type="match status" value="1"/>
</dbReference>
<name>A0A366FER7_9HYPH</name>
<evidence type="ECO:0000313" key="3">
    <source>
        <dbReference type="EMBL" id="RBP12229.1"/>
    </source>
</evidence>
<keyword evidence="1" id="KW-0732">Signal</keyword>
<feature type="signal peptide" evidence="1">
    <location>
        <begin position="1"/>
        <end position="26"/>
    </location>
</feature>
<feature type="chain" id="PRO_5016752073" evidence="1">
    <location>
        <begin position="27"/>
        <end position="171"/>
    </location>
</feature>